<dbReference type="Proteomes" id="UP001652581">
    <property type="component" value="Chromosome 1"/>
</dbReference>
<dbReference type="InParanoid" id="A0A6J3A3J4"/>
<evidence type="ECO:0000313" key="3">
    <source>
        <dbReference type="RefSeq" id="XP_031528188.1"/>
    </source>
</evidence>
<accession>A0A6J3A3J4</accession>
<gene>
    <name evidence="3" type="primary">LOC102532571</name>
</gene>
<dbReference type="AlphaFoldDB" id="A0A6J3A3J4"/>
<feature type="region of interest" description="Disordered" evidence="1">
    <location>
        <begin position="118"/>
        <end position="163"/>
    </location>
</feature>
<name>A0A6J3A3J4_VICPA</name>
<feature type="compositionally biased region" description="Basic and acidic residues" evidence="1">
    <location>
        <begin position="1"/>
        <end position="12"/>
    </location>
</feature>
<evidence type="ECO:0000313" key="2">
    <source>
        <dbReference type="Proteomes" id="UP001652581"/>
    </source>
</evidence>
<feature type="region of interest" description="Disordered" evidence="1">
    <location>
        <begin position="391"/>
        <end position="411"/>
    </location>
</feature>
<dbReference type="RefSeq" id="XP_031528188.1">
    <property type="nucleotide sequence ID" value="XM_031672328.2"/>
</dbReference>
<evidence type="ECO:0000256" key="1">
    <source>
        <dbReference type="SAM" id="MobiDB-lite"/>
    </source>
</evidence>
<dbReference type="Pfam" id="PF15479">
    <property type="entry name" value="DUF4639"/>
    <property type="match status" value="3"/>
</dbReference>
<organism evidence="2 3">
    <name type="scientific">Vicugna pacos</name>
    <name type="common">Alpaca</name>
    <name type="synonym">Lama pacos</name>
    <dbReference type="NCBI Taxonomy" id="30538"/>
    <lineage>
        <taxon>Eukaryota</taxon>
        <taxon>Metazoa</taxon>
        <taxon>Chordata</taxon>
        <taxon>Craniata</taxon>
        <taxon>Vertebrata</taxon>
        <taxon>Euteleostomi</taxon>
        <taxon>Mammalia</taxon>
        <taxon>Eutheria</taxon>
        <taxon>Laurasiatheria</taxon>
        <taxon>Artiodactyla</taxon>
        <taxon>Tylopoda</taxon>
        <taxon>Camelidae</taxon>
        <taxon>Vicugna</taxon>
    </lineage>
</organism>
<feature type="compositionally biased region" description="Low complexity" evidence="1">
    <location>
        <begin position="143"/>
        <end position="152"/>
    </location>
</feature>
<feature type="region of interest" description="Disordered" evidence="1">
    <location>
        <begin position="332"/>
        <end position="355"/>
    </location>
</feature>
<protein>
    <submittedName>
        <fullName evidence="3">Uncharacterized protein C2orf81-like</fullName>
    </submittedName>
</protein>
<dbReference type="PANTHER" id="PTHR34438">
    <property type="entry name" value="SI:DKEY-97L20.6"/>
    <property type="match status" value="1"/>
</dbReference>
<dbReference type="GeneID" id="102532571"/>
<dbReference type="KEGG" id="vpc:102532571"/>
<dbReference type="PANTHER" id="PTHR34438:SF1">
    <property type="entry name" value="CHROMOSOME 2 OPEN READING FRAME 81"/>
    <property type="match status" value="1"/>
</dbReference>
<proteinExistence type="predicted"/>
<reference evidence="3" key="2">
    <citation type="submission" date="2025-08" db="UniProtKB">
        <authorList>
            <consortium name="RefSeq"/>
        </authorList>
    </citation>
    <scope>IDENTIFICATION</scope>
</reference>
<feature type="region of interest" description="Disordered" evidence="1">
    <location>
        <begin position="1"/>
        <end position="41"/>
    </location>
</feature>
<reference evidence="2" key="1">
    <citation type="submission" date="2025-05" db="UniProtKB">
        <authorList>
            <consortium name="RefSeq"/>
        </authorList>
    </citation>
    <scope>NUCLEOTIDE SEQUENCE [LARGE SCALE GENOMIC DNA]</scope>
</reference>
<keyword evidence="2" id="KW-1185">Reference proteome</keyword>
<dbReference type="InterPro" id="IPR028042">
    <property type="entry name" value="DUF4639"/>
</dbReference>
<sequence length="411" mass="45192">MADKGSRQEKQGGRNSGTGSTVEKPQPPKVPEPQGDIVPARPTEAEAVGLKAREEGEEVVGDILAERPDRVMDSVFRVYQDRQMGLDSRPSDLSPLSLTPACWTDTPSRLRSAFHIQSTGHGRPCASHPGMRENPTWQRTPRGAAAPSPSAGFLPQQPWRAEPQLGAPPRRMGHKPAMARLDPASLPCHWVCPQVEVLVPPSTAPPPEAYSRCQRGEKTEAPAGLPASGWGLPSVAHNPPRSKLWPSAKWPIGLEAEAKLLDELWEGRRIPPQGLVLGDQEIQDPHKQSHPAPRVLESTFHVKGKPLWLDEMKLPPGVSVWNPATQELLRCAEPQQEDEEDSTSPPPIQTNAPEPEVTVAELTKNLEPEISILPSKKVYAEIICERKRGRSWKKWGEDGRSTRLSSKPDPQ</sequence>